<organism evidence="1 2">
    <name type="scientific">Ziziphus jujuba var. spinosa</name>
    <dbReference type="NCBI Taxonomy" id="714518"/>
    <lineage>
        <taxon>Eukaryota</taxon>
        <taxon>Viridiplantae</taxon>
        <taxon>Streptophyta</taxon>
        <taxon>Embryophyta</taxon>
        <taxon>Tracheophyta</taxon>
        <taxon>Spermatophyta</taxon>
        <taxon>Magnoliopsida</taxon>
        <taxon>eudicotyledons</taxon>
        <taxon>Gunneridae</taxon>
        <taxon>Pentapetalae</taxon>
        <taxon>rosids</taxon>
        <taxon>fabids</taxon>
        <taxon>Rosales</taxon>
        <taxon>Rhamnaceae</taxon>
        <taxon>Paliureae</taxon>
        <taxon>Ziziphus</taxon>
    </lineage>
</organism>
<dbReference type="InterPro" id="IPR007750">
    <property type="entry name" value="DUF674"/>
</dbReference>
<evidence type="ECO:0000313" key="2">
    <source>
        <dbReference type="Proteomes" id="UP000813462"/>
    </source>
</evidence>
<dbReference type="OrthoDB" id="1277335at2759"/>
<sequence>MANAQVDDMISLVVFVDKEKKRVIFAESDDDLVDTLFSFLTIPLGTIIRLSSEKSTVEIGCMNNLYKSIENIDDKHFHSAAFKQTLLSPRNNAESQCSKLKLKIDHQTTRYFACSKTTTCSGLLSHYRGCLCRCGSSMDWEVLIEEGESKTHSFSDKDGGVFVKGLSRFIISDDLQVMPLTTSASFSLFSKLGIMDWSGIEKNIFNLGVGEVLNLLVCSLVSKTPLTETLLKHKPVTELNAGNFDQGKPVEYQMEDEKNIRDGKITIKLMVSKSKKKVWYAEAKKDFVNLLFSFLTIPLGHFIKQKCSTSLNGCIDHLYKSIQDLDEKCLKSNYHKEMLVSPKLPSSIGYENDLLGIEEASQPPYYYAYKSYRSYFTSDKSLIPSGNDTKITELKVVDPKFHDKDGGGFITGQAIFTVTDSLIISLGLSILNDLKVPFNDIEEQTVVVGKKEALNLLQTCFESESALTNTFSRDLKRANEETKDNMCQKIEKKEDALCDRLQAVTIDKQKSNTITLVDEQPKQSDKDATE</sequence>
<dbReference type="Proteomes" id="UP000813462">
    <property type="component" value="Unassembled WGS sequence"/>
</dbReference>
<name>A0A978VU27_ZIZJJ</name>
<dbReference type="PANTHER" id="PTHR33103">
    <property type="entry name" value="OS01G0153900 PROTEIN"/>
    <property type="match status" value="1"/>
</dbReference>
<accession>A0A978VU27</accession>
<reference evidence="1" key="1">
    <citation type="journal article" date="2021" name="Front. Plant Sci.">
        <title>Chromosome-Scale Genome Assembly for Chinese Sour Jujube and Insights Into Its Genome Evolution and Domestication Signature.</title>
        <authorList>
            <person name="Shen L.-Y."/>
            <person name="Luo H."/>
            <person name="Wang X.-L."/>
            <person name="Wang X.-M."/>
            <person name="Qiu X.-J."/>
            <person name="Liu H."/>
            <person name="Zhou S.-S."/>
            <person name="Jia K.-H."/>
            <person name="Nie S."/>
            <person name="Bao Y.-T."/>
            <person name="Zhang R.-G."/>
            <person name="Yun Q.-Z."/>
            <person name="Chai Y.-H."/>
            <person name="Lu J.-Y."/>
            <person name="Li Y."/>
            <person name="Zhao S.-W."/>
            <person name="Mao J.-F."/>
            <person name="Jia S.-G."/>
            <person name="Mao Y.-M."/>
        </authorList>
    </citation>
    <scope>NUCLEOTIDE SEQUENCE</scope>
    <source>
        <strain evidence="1">AT0</strain>
        <tissue evidence="1">Leaf</tissue>
    </source>
</reference>
<dbReference type="AlphaFoldDB" id="A0A978VU27"/>
<evidence type="ECO:0008006" key="3">
    <source>
        <dbReference type="Google" id="ProtNLM"/>
    </source>
</evidence>
<evidence type="ECO:0000313" key="1">
    <source>
        <dbReference type="EMBL" id="KAH7542322.1"/>
    </source>
</evidence>
<dbReference type="EMBL" id="JAEACU010000002">
    <property type="protein sequence ID" value="KAH7542322.1"/>
    <property type="molecule type" value="Genomic_DNA"/>
</dbReference>
<protein>
    <recommendedName>
        <fullName evidence="3">DUF674 domain-containing protein</fullName>
    </recommendedName>
</protein>
<dbReference type="PANTHER" id="PTHR33103:SF27">
    <property type="entry name" value="OS04G0594700 PROTEIN"/>
    <property type="match status" value="1"/>
</dbReference>
<dbReference type="Pfam" id="PF05056">
    <property type="entry name" value="DUF674"/>
    <property type="match status" value="1"/>
</dbReference>
<comment type="caution">
    <text evidence="1">The sequence shown here is derived from an EMBL/GenBank/DDBJ whole genome shotgun (WGS) entry which is preliminary data.</text>
</comment>
<proteinExistence type="predicted"/>
<gene>
    <name evidence="1" type="ORF">FEM48_Zijuj02G0061300</name>
</gene>